<feature type="domain" description="Alkylated DNA repair protein AlkB homologue 8 N-terminal" evidence="1">
    <location>
        <begin position="84"/>
        <end position="121"/>
    </location>
</feature>
<proteinExistence type="predicted"/>
<dbReference type="InterPro" id="IPR015095">
    <property type="entry name" value="AlkB_hom8_N"/>
</dbReference>
<protein>
    <submittedName>
        <fullName evidence="2">Gastrula zinc finger protein XlCGF28.1-like</fullName>
    </submittedName>
</protein>
<accession>A0AAD5FLA1</accession>
<evidence type="ECO:0000313" key="3">
    <source>
        <dbReference type="Proteomes" id="UP001205998"/>
    </source>
</evidence>
<dbReference type="GO" id="GO:0016706">
    <property type="term" value="F:2-oxoglutarate-dependent dioxygenase activity"/>
    <property type="evidence" value="ECO:0007669"/>
    <property type="project" value="InterPro"/>
</dbReference>
<dbReference type="GO" id="GO:0008168">
    <property type="term" value="F:methyltransferase activity"/>
    <property type="evidence" value="ECO:0007669"/>
    <property type="project" value="InterPro"/>
</dbReference>
<dbReference type="AlphaFoldDB" id="A0AAD5FLA1"/>
<sequence>MVLAPFLFTIYTADFMFSSATSHLQKFSDDSAIVGLITNDDDREYKGLIQNFVDWHKHTSSLPLVNIQGKDIVSVDHLNNKLDWTDNTEAIYKKGQSRLFLLRRLRSFGMQGELLKTFFDSVVASAIFYGVVCWGSSISTADRKRLDKLIRKASSVLGIPLDTVQEVGVRRMVAKLSSLLQNASHPLYEIVTLLSSSFSDRLLHPKCLKERYRRSFLPAAIRLYNKSCSQ</sequence>
<evidence type="ECO:0000313" key="2">
    <source>
        <dbReference type="EMBL" id="KAI5619843.1"/>
    </source>
</evidence>
<reference evidence="2" key="1">
    <citation type="submission" date="2018-07" db="EMBL/GenBank/DDBJ databases">
        <title>Comparative genomics of catfishes provides insights into carnivory and benthic adaptation.</title>
        <authorList>
            <person name="Zhang Y."/>
            <person name="Wang D."/>
            <person name="Peng Z."/>
            <person name="Zheng S."/>
            <person name="Shao F."/>
            <person name="Tao W."/>
        </authorList>
    </citation>
    <scope>NUCLEOTIDE SEQUENCE</scope>
    <source>
        <strain evidence="2">Chongqing</strain>
    </source>
</reference>
<dbReference type="EMBL" id="MU551660">
    <property type="protein sequence ID" value="KAI5619843.1"/>
    <property type="molecule type" value="Genomic_DNA"/>
</dbReference>
<keyword evidence="3" id="KW-1185">Reference proteome</keyword>
<gene>
    <name evidence="2" type="ORF">C0J50_20609</name>
</gene>
<comment type="caution">
    <text evidence="2">The sequence shown here is derived from an EMBL/GenBank/DDBJ whole genome shotgun (WGS) entry which is preliminary data.</text>
</comment>
<dbReference type="Pfam" id="PF09004">
    <property type="entry name" value="ALKBH8_N"/>
    <property type="match status" value="1"/>
</dbReference>
<dbReference type="Proteomes" id="UP001205998">
    <property type="component" value="Unassembled WGS sequence"/>
</dbReference>
<organism evidence="2 3">
    <name type="scientific">Silurus asotus</name>
    <name type="common">Amur catfish</name>
    <name type="synonym">Parasilurus asotus</name>
    <dbReference type="NCBI Taxonomy" id="30991"/>
    <lineage>
        <taxon>Eukaryota</taxon>
        <taxon>Metazoa</taxon>
        <taxon>Chordata</taxon>
        <taxon>Craniata</taxon>
        <taxon>Vertebrata</taxon>
        <taxon>Euteleostomi</taxon>
        <taxon>Actinopterygii</taxon>
        <taxon>Neopterygii</taxon>
        <taxon>Teleostei</taxon>
        <taxon>Ostariophysi</taxon>
        <taxon>Siluriformes</taxon>
        <taxon>Siluridae</taxon>
        <taxon>Silurus</taxon>
    </lineage>
</organism>
<evidence type="ECO:0000259" key="1">
    <source>
        <dbReference type="Pfam" id="PF09004"/>
    </source>
</evidence>
<name>A0AAD5FLA1_SILAS</name>